<reference evidence="4" key="2">
    <citation type="submission" date="2021-04" db="EMBL/GenBank/DDBJ databases">
        <title>Brevibacillus composti FJAT-54423, complete genome.</title>
        <authorList>
            <person name="Tang R."/>
        </authorList>
    </citation>
    <scope>NUCLEOTIDE SEQUENCE</scope>
    <source>
        <strain evidence="4">FJAT-54424</strain>
    </source>
</reference>
<dbReference type="AlphaFoldDB" id="A0A7T5EQ13"/>
<gene>
    <name evidence="3" type="ORF">JD108_15535</name>
    <name evidence="4" type="ORF">KDJ56_15480</name>
</gene>
<dbReference type="EMBL" id="CP073708">
    <property type="protein sequence ID" value="QUO43727.1"/>
    <property type="molecule type" value="Genomic_DNA"/>
</dbReference>
<keyword evidence="6" id="KW-1185">Reference proteome</keyword>
<proteinExistence type="predicted"/>
<dbReference type="EMBL" id="CP066308">
    <property type="protein sequence ID" value="QQE76656.1"/>
    <property type="molecule type" value="Genomic_DNA"/>
</dbReference>
<dbReference type="Proteomes" id="UP000595847">
    <property type="component" value="Chromosome"/>
</dbReference>
<dbReference type="InterPro" id="IPR052016">
    <property type="entry name" value="Bact_Sigma-Reg"/>
</dbReference>
<dbReference type="Pfam" id="PF07228">
    <property type="entry name" value="SpoIIE"/>
    <property type="match status" value="1"/>
</dbReference>
<organism evidence="3 5">
    <name type="scientific">Brevibacillus composti</name>
    <dbReference type="NCBI Taxonomy" id="2796470"/>
    <lineage>
        <taxon>Bacteria</taxon>
        <taxon>Bacillati</taxon>
        <taxon>Bacillota</taxon>
        <taxon>Bacilli</taxon>
        <taxon>Bacillales</taxon>
        <taxon>Paenibacillaceae</taxon>
        <taxon>Brevibacillus</taxon>
    </lineage>
</organism>
<dbReference type="KEGG" id="bcop:JD108_15535"/>
<evidence type="ECO:0000313" key="5">
    <source>
        <dbReference type="Proteomes" id="UP000595847"/>
    </source>
</evidence>
<reference evidence="3 5" key="1">
    <citation type="submission" date="2020-12" db="EMBL/GenBank/DDBJ databases">
        <title>strain FJAT-54423T represents a novel species of the genus Brevibacillus.</title>
        <authorList>
            <person name="Tang R."/>
        </authorList>
    </citation>
    <scope>NUCLEOTIDE SEQUENCE [LARGE SCALE GENOMIC DNA]</scope>
    <source>
        <strain evidence="3 5">FJAT-54423</strain>
    </source>
</reference>
<sequence>MLSLKQTYEKLLLASNEQSLREVSYENLQQVIEELVDVWFAKMDNLVYLRLSLESQDGVVYYEIIRGDEDHSGIQRDVTERIAVDEEQDTPLVPRYVVMQAKCVTENEEELLLEQSFYQLLIVNVRGLILRCLQENQLLELRLMEQEMELAQKIQRMLMPDGRLLLPKLEAKAVFLPDTYVGGDYIDYLKLDERRTCFVIADVSGHGLPASLMTTGIRSAVRAVTQTCWEPELILQRLNSLLYEDLIKTRSFITMLVAIYDSHEHALLISRAGHPQPLYLTASGAALLPCCGGLGLGLSPDSFYERETIPLKEEGILLAYTDGLLDLSRNDLQRCVNQWLEGFTRLRHEGLLSEDEDSIAIVENYVKSQTSESLQTDDISLLILRFQSGTEQEAVIDDVV</sequence>
<accession>A0A7T5EQ13</accession>
<dbReference type="PANTHER" id="PTHR43156">
    <property type="entry name" value="STAGE II SPORULATION PROTEIN E-RELATED"/>
    <property type="match status" value="1"/>
</dbReference>
<dbReference type="Gene3D" id="3.60.40.10">
    <property type="entry name" value="PPM-type phosphatase domain"/>
    <property type="match status" value="1"/>
</dbReference>
<feature type="domain" description="PPM-type phosphatase" evidence="2">
    <location>
        <begin position="166"/>
        <end position="386"/>
    </location>
</feature>
<evidence type="ECO:0000313" key="4">
    <source>
        <dbReference type="EMBL" id="QUO43727.1"/>
    </source>
</evidence>
<dbReference type="InterPro" id="IPR036457">
    <property type="entry name" value="PPM-type-like_dom_sf"/>
</dbReference>
<evidence type="ECO:0000313" key="6">
    <source>
        <dbReference type="Proteomes" id="UP000677234"/>
    </source>
</evidence>
<dbReference type="Proteomes" id="UP000677234">
    <property type="component" value="Chromosome"/>
</dbReference>
<dbReference type="GO" id="GO:0016791">
    <property type="term" value="F:phosphatase activity"/>
    <property type="evidence" value="ECO:0007669"/>
    <property type="project" value="TreeGrafter"/>
</dbReference>
<keyword evidence="1" id="KW-0378">Hydrolase</keyword>
<dbReference type="SMART" id="SM00331">
    <property type="entry name" value="PP2C_SIG"/>
    <property type="match status" value="1"/>
</dbReference>
<evidence type="ECO:0000259" key="2">
    <source>
        <dbReference type="SMART" id="SM00331"/>
    </source>
</evidence>
<dbReference type="InterPro" id="IPR001932">
    <property type="entry name" value="PPM-type_phosphatase-like_dom"/>
</dbReference>
<dbReference type="PANTHER" id="PTHR43156:SF2">
    <property type="entry name" value="STAGE II SPORULATION PROTEIN E"/>
    <property type="match status" value="1"/>
</dbReference>
<evidence type="ECO:0000313" key="3">
    <source>
        <dbReference type="EMBL" id="QQE76656.1"/>
    </source>
</evidence>
<name>A0A7T5EQ13_9BACL</name>
<protein>
    <submittedName>
        <fullName evidence="3">Serine/threonine-protein phosphatase</fullName>
    </submittedName>
</protein>
<evidence type="ECO:0000256" key="1">
    <source>
        <dbReference type="ARBA" id="ARBA00022801"/>
    </source>
</evidence>